<dbReference type="Gene3D" id="3.90.226.10">
    <property type="entry name" value="2-enoyl-CoA Hydratase, Chain A, domain 1"/>
    <property type="match status" value="1"/>
</dbReference>
<comment type="similarity">
    <text evidence="1 3">Belongs to the enoyl-CoA hydratase/isomerase family.</text>
</comment>
<organism evidence="4 7">
    <name type="scientific">Teichococcus wenyumeiae</name>
    <dbReference type="NCBI Taxonomy" id="2478470"/>
    <lineage>
        <taxon>Bacteria</taxon>
        <taxon>Pseudomonadati</taxon>
        <taxon>Pseudomonadota</taxon>
        <taxon>Alphaproteobacteria</taxon>
        <taxon>Acetobacterales</taxon>
        <taxon>Roseomonadaceae</taxon>
        <taxon>Roseomonas</taxon>
    </lineage>
</organism>
<dbReference type="Proteomes" id="UP000274097">
    <property type="component" value="Unassembled WGS sequence"/>
</dbReference>
<name>A0A3A9JC14_9PROT</name>
<evidence type="ECO:0000313" key="6">
    <source>
        <dbReference type="Proteomes" id="UP000274097"/>
    </source>
</evidence>
<keyword evidence="6" id="KW-1185">Reference proteome</keyword>
<dbReference type="CDD" id="cd06558">
    <property type="entry name" value="crotonase-like"/>
    <property type="match status" value="1"/>
</dbReference>
<dbReference type="EMBL" id="RAQU01000030">
    <property type="protein sequence ID" value="RKK04857.1"/>
    <property type="molecule type" value="Genomic_DNA"/>
</dbReference>
<dbReference type="SUPFAM" id="SSF52096">
    <property type="entry name" value="ClpP/crotonase"/>
    <property type="match status" value="1"/>
</dbReference>
<proteinExistence type="inferred from homology"/>
<dbReference type="Pfam" id="PF00378">
    <property type="entry name" value="ECH_1"/>
    <property type="match status" value="1"/>
</dbReference>
<dbReference type="InterPro" id="IPR029045">
    <property type="entry name" value="ClpP/crotonase-like_dom_sf"/>
</dbReference>
<dbReference type="PROSITE" id="PS00166">
    <property type="entry name" value="ENOYL_COA_HYDRATASE"/>
    <property type="match status" value="1"/>
</dbReference>
<gene>
    <name evidence="4" type="ORF">D6Z83_07375</name>
    <name evidence="5" type="ORF">EBE87_15295</name>
</gene>
<dbReference type="InterPro" id="IPR018376">
    <property type="entry name" value="Enoyl-CoA_hyd/isom_CS"/>
</dbReference>
<dbReference type="OrthoDB" id="7257009at2"/>
<protein>
    <submittedName>
        <fullName evidence="4">Enoyl-CoA hydratase</fullName>
        <ecNumber evidence="4">4.2.1.17</ecNumber>
    </submittedName>
</protein>
<evidence type="ECO:0000256" key="3">
    <source>
        <dbReference type="RuleBase" id="RU003707"/>
    </source>
</evidence>
<dbReference type="Proteomes" id="UP000278036">
    <property type="component" value="Unassembled WGS sequence"/>
</dbReference>
<dbReference type="InterPro" id="IPR001753">
    <property type="entry name" value="Enoyl-CoA_hydra/iso"/>
</dbReference>
<evidence type="ECO:0000313" key="7">
    <source>
        <dbReference type="Proteomes" id="UP000278036"/>
    </source>
</evidence>
<dbReference type="EMBL" id="RFLX01000011">
    <property type="protein sequence ID" value="RMI20508.1"/>
    <property type="molecule type" value="Genomic_DNA"/>
</dbReference>
<dbReference type="InterPro" id="IPR014748">
    <property type="entry name" value="Enoyl-CoA_hydra_C"/>
</dbReference>
<comment type="caution">
    <text evidence="4">The sequence shown here is derived from an EMBL/GenBank/DDBJ whole genome shotgun (WGS) entry which is preliminary data.</text>
</comment>
<accession>A0A3A9JC14</accession>
<dbReference type="Gene3D" id="1.10.12.10">
    <property type="entry name" value="Lyase 2-enoyl-coa Hydratase, Chain A, domain 2"/>
    <property type="match status" value="1"/>
</dbReference>
<dbReference type="PANTHER" id="PTHR11941">
    <property type="entry name" value="ENOYL-COA HYDRATASE-RELATED"/>
    <property type="match status" value="1"/>
</dbReference>
<dbReference type="RefSeq" id="WP_120637681.1">
    <property type="nucleotide sequence ID" value="NZ_RAQU01000030.1"/>
</dbReference>
<dbReference type="EC" id="4.2.1.17" evidence="4"/>
<evidence type="ECO:0000256" key="2">
    <source>
        <dbReference type="ARBA" id="ARBA00023239"/>
    </source>
</evidence>
<reference evidence="4 7" key="1">
    <citation type="submission" date="2018-09" db="EMBL/GenBank/DDBJ databases">
        <title>Roseomonas sp. nov., isolated from feces of Tibetan antelopes in the Qinghai-Tibet plateau, China.</title>
        <authorList>
            <person name="Tian Z."/>
        </authorList>
    </citation>
    <scope>NUCLEOTIDE SEQUENCE [LARGE SCALE GENOMIC DNA]</scope>
    <source>
        <strain evidence="5 6">Z23</strain>
        <strain evidence="4 7">Z24</strain>
    </source>
</reference>
<evidence type="ECO:0000313" key="5">
    <source>
        <dbReference type="EMBL" id="RMI20508.1"/>
    </source>
</evidence>
<dbReference type="PANTHER" id="PTHR11941:SF54">
    <property type="entry name" value="ENOYL-COA HYDRATASE, MITOCHONDRIAL"/>
    <property type="match status" value="1"/>
</dbReference>
<dbReference type="AlphaFoldDB" id="A0A3A9JC14"/>
<dbReference type="InParanoid" id="A0A3A9JC14"/>
<dbReference type="GO" id="GO:0006635">
    <property type="term" value="P:fatty acid beta-oxidation"/>
    <property type="evidence" value="ECO:0007669"/>
    <property type="project" value="TreeGrafter"/>
</dbReference>
<sequence length="266" mass="28811">MSAATIKGLEGLQRFSVTLEDHVATVTMTAPPVNAQDRIFRDELPRIFDVLHDTREVRAVVLTGEGRAFSAGADLRERPNLAGEAGAYPGHNRRVRAAFDAVMECGKPVIAAVNGPAIGAGCVLALCCDIVLVAEEAFFAMTEVDVGLAGGVRHILRFFSQSDARLMIYTARRIPGPELLRMNVASACLPKDRLLAEAQAIAKQIAAKSPLAVQAAKRSFFLTEEMPLHEGYRFEQTQTAALSSAEDTKEAQRAFMEKRPAVFKGV</sequence>
<dbReference type="NCBIfam" id="NF005073">
    <property type="entry name" value="PRK06495.1"/>
    <property type="match status" value="1"/>
</dbReference>
<evidence type="ECO:0000313" key="4">
    <source>
        <dbReference type="EMBL" id="RKK04857.1"/>
    </source>
</evidence>
<dbReference type="GO" id="GO:0004300">
    <property type="term" value="F:enoyl-CoA hydratase activity"/>
    <property type="evidence" value="ECO:0007669"/>
    <property type="project" value="UniProtKB-EC"/>
</dbReference>
<evidence type="ECO:0000256" key="1">
    <source>
        <dbReference type="ARBA" id="ARBA00005254"/>
    </source>
</evidence>
<keyword evidence="2 4" id="KW-0456">Lyase</keyword>